<name>A0A7X1D3L0_9LIST</name>
<gene>
    <name evidence="1" type="ORF">HCJ81_14395</name>
</gene>
<protein>
    <recommendedName>
        <fullName evidence="3">DNA-binding protein</fullName>
    </recommendedName>
</protein>
<evidence type="ECO:0000313" key="2">
    <source>
        <dbReference type="Proteomes" id="UP000565628"/>
    </source>
</evidence>
<comment type="caution">
    <text evidence="1">The sequence shown here is derived from an EMBL/GenBank/DDBJ whole genome shotgun (WGS) entry which is preliminary data.</text>
</comment>
<reference evidence="1 2" key="1">
    <citation type="submission" date="2020-03" db="EMBL/GenBank/DDBJ databases">
        <title>Soil Listeria distribution.</title>
        <authorList>
            <person name="Liao J."/>
            <person name="Wiedmann M."/>
        </authorList>
    </citation>
    <scope>NUCLEOTIDE SEQUENCE [LARGE SCALE GENOMIC DNA]</scope>
    <source>
        <strain evidence="1 2">FSL L7-0039</strain>
    </source>
</reference>
<dbReference type="AlphaFoldDB" id="A0A7X1D3L0"/>
<dbReference type="Proteomes" id="UP000565628">
    <property type="component" value="Unassembled WGS sequence"/>
</dbReference>
<dbReference type="RefSeq" id="WP_185343385.1">
    <property type="nucleotide sequence ID" value="NZ_JAARUF010000013.1"/>
</dbReference>
<evidence type="ECO:0000313" key="1">
    <source>
        <dbReference type="EMBL" id="MBC2312080.1"/>
    </source>
</evidence>
<proteinExistence type="predicted"/>
<dbReference type="EMBL" id="JAASWV010000023">
    <property type="protein sequence ID" value="MBC2312080.1"/>
    <property type="molecule type" value="Genomic_DNA"/>
</dbReference>
<organism evidence="1 2">
    <name type="scientific">Listeria booriae</name>
    <dbReference type="NCBI Taxonomy" id="1552123"/>
    <lineage>
        <taxon>Bacteria</taxon>
        <taxon>Bacillati</taxon>
        <taxon>Bacillota</taxon>
        <taxon>Bacilli</taxon>
        <taxon>Bacillales</taxon>
        <taxon>Listeriaceae</taxon>
        <taxon>Listeria</taxon>
    </lineage>
</organism>
<evidence type="ECO:0008006" key="3">
    <source>
        <dbReference type="Google" id="ProtNLM"/>
    </source>
</evidence>
<sequence length="85" mass="10026">MDKDKFVKYGNEHLLTTTAARKITGQSARAFQQSLRNGHIKPIFEFRDSEKHVIRLYFRDDVEAYKVQMSHMQAAQKKRKEPTND</sequence>
<accession>A0A7X1D3L0</accession>